<dbReference type="GO" id="GO:0016887">
    <property type="term" value="F:ATP hydrolysis activity"/>
    <property type="evidence" value="ECO:0007669"/>
    <property type="project" value="InterPro"/>
</dbReference>
<comment type="similarity">
    <text evidence="7">Belongs to the ABC transporter superfamily. Macrolide exporter (TC 3.A.1.122) family.</text>
</comment>
<dbReference type="Gene3D" id="3.40.50.300">
    <property type="entry name" value="P-loop containing nucleotide triphosphate hydrolases"/>
    <property type="match status" value="1"/>
</dbReference>
<evidence type="ECO:0000256" key="5">
    <source>
        <dbReference type="ARBA" id="ARBA00022989"/>
    </source>
</evidence>
<keyword evidence="5" id="KW-1133">Transmembrane helix</keyword>
<dbReference type="GO" id="GO:0005886">
    <property type="term" value="C:plasma membrane"/>
    <property type="evidence" value="ECO:0007669"/>
    <property type="project" value="TreeGrafter"/>
</dbReference>
<reference evidence="9 10" key="1">
    <citation type="submission" date="2016-10" db="EMBL/GenBank/DDBJ databases">
        <authorList>
            <person name="de Groot N.N."/>
        </authorList>
    </citation>
    <scope>NUCLEOTIDE SEQUENCE [LARGE SCALE GENOMIC DNA]</scope>
    <source>
        <strain evidence="9 10">ATCC 43154</strain>
    </source>
</reference>
<evidence type="ECO:0000256" key="7">
    <source>
        <dbReference type="ARBA" id="ARBA00038388"/>
    </source>
</evidence>
<dbReference type="PROSITE" id="PS00211">
    <property type="entry name" value="ABC_TRANSPORTER_1"/>
    <property type="match status" value="1"/>
</dbReference>
<feature type="domain" description="ABC transporter" evidence="8">
    <location>
        <begin position="17"/>
        <end position="256"/>
    </location>
</feature>
<dbReference type="PANTHER" id="PTHR24220:SF86">
    <property type="entry name" value="ABC TRANSPORTER ABCH.1"/>
    <property type="match status" value="1"/>
</dbReference>
<proteinExistence type="inferred from homology"/>
<evidence type="ECO:0000256" key="2">
    <source>
        <dbReference type="ARBA" id="ARBA00022475"/>
    </source>
</evidence>
<dbReference type="FunFam" id="3.40.50.300:FF:000032">
    <property type="entry name" value="Export ABC transporter ATP-binding protein"/>
    <property type="match status" value="1"/>
</dbReference>
<dbReference type="GO" id="GO:0005524">
    <property type="term" value="F:ATP binding"/>
    <property type="evidence" value="ECO:0007669"/>
    <property type="project" value="UniProtKB-KW"/>
</dbReference>
<keyword evidence="3" id="KW-0547">Nucleotide-binding</keyword>
<dbReference type="GO" id="GO:0022857">
    <property type="term" value="F:transmembrane transporter activity"/>
    <property type="evidence" value="ECO:0007669"/>
    <property type="project" value="TreeGrafter"/>
</dbReference>
<dbReference type="SUPFAM" id="SSF52540">
    <property type="entry name" value="P-loop containing nucleoside triphosphate hydrolases"/>
    <property type="match status" value="1"/>
</dbReference>
<dbReference type="InterPro" id="IPR017871">
    <property type="entry name" value="ABC_transporter-like_CS"/>
</dbReference>
<dbReference type="PROSITE" id="PS50893">
    <property type="entry name" value="ABC_TRANSPORTER_2"/>
    <property type="match status" value="1"/>
</dbReference>
<evidence type="ECO:0000313" key="10">
    <source>
        <dbReference type="Proteomes" id="UP000199470"/>
    </source>
</evidence>
<protein>
    <submittedName>
        <fullName evidence="9">Putative ABC transport system ATP-binding protein</fullName>
    </submittedName>
</protein>
<name>A0A1I4PEL7_9BURK</name>
<organism evidence="9 10">
    <name type="scientific">Rugamonas rubra</name>
    <dbReference type="NCBI Taxonomy" id="758825"/>
    <lineage>
        <taxon>Bacteria</taxon>
        <taxon>Pseudomonadati</taxon>
        <taxon>Pseudomonadota</taxon>
        <taxon>Betaproteobacteria</taxon>
        <taxon>Burkholderiales</taxon>
        <taxon>Oxalobacteraceae</taxon>
        <taxon>Telluria group</taxon>
        <taxon>Rugamonas</taxon>
    </lineage>
</organism>
<dbReference type="InterPro" id="IPR027417">
    <property type="entry name" value="P-loop_NTPase"/>
</dbReference>
<keyword evidence="10" id="KW-1185">Reference proteome</keyword>
<evidence type="ECO:0000256" key="3">
    <source>
        <dbReference type="ARBA" id="ARBA00022741"/>
    </source>
</evidence>
<dbReference type="Pfam" id="PF00005">
    <property type="entry name" value="ABC_tran"/>
    <property type="match status" value="1"/>
</dbReference>
<dbReference type="AlphaFoldDB" id="A0A1I4PEL7"/>
<dbReference type="GO" id="GO:0046677">
    <property type="term" value="P:response to antibiotic"/>
    <property type="evidence" value="ECO:0007669"/>
    <property type="project" value="UniProtKB-KW"/>
</dbReference>
<dbReference type="InterPro" id="IPR003593">
    <property type="entry name" value="AAA+_ATPase"/>
</dbReference>
<sequence>MNGPLPPAATAAAMPLIRLRGVCKRYGSGANALLALDHVDLDVAEGEFVAIMGPSGSGKSTAMNILGCLDTPTEGEYRLRGRPVQQLSRDERALLRRRHLGFIFQGFNLLARTSAQDNVELPLLYRGEGAAQRHALAARALAAVGLAGWEQHTPAELSGGQQQRVAIARAIVTEPSLLLADEPTGNLDTQRSREIMELLVRLNLEHGITVLMVTHAPDLALYARRIVRFVDGRIAGDEINPQPVLASLASLAAVAGEG</sequence>
<evidence type="ECO:0000259" key="8">
    <source>
        <dbReference type="PROSITE" id="PS50893"/>
    </source>
</evidence>
<gene>
    <name evidence="9" type="ORF">SAMN02982985_03370</name>
</gene>
<keyword evidence="5" id="KW-0472">Membrane</keyword>
<keyword evidence="1" id="KW-0813">Transport</keyword>
<evidence type="ECO:0000256" key="1">
    <source>
        <dbReference type="ARBA" id="ARBA00022448"/>
    </source>
</evidence>
<dbReference type="InterPro" id="IPR017911">
    <property type="entry name" value="MacB-like_ATP-bd"/>
</dbReference>
<evidence type="ECO:0000256" key="6">
    <source>
        <dbReference type="ARBA" id="ARBA00023251"/>
    </source>
</evidence>
<dbReference type="EMBL" id="FOTW01000016">
    <property type="protein sequence ID" value="SFM26188.1"/>
    <property type="molecule type" value="Genomic_DNA"/>
</dbReference>
<evidence type="ECO:0000256" key="4">
    <source>
        <dbReference type="ARBA" id="ARBA00022840"/>
    </source>
</evidence>
<dbReference type="InterPro" id="IPR003439">
    <property type="entry name" value="ABC_transporter-like_ATP-bd"/>
</dbReference>
<dbReference type="PANTHER" id="PTHR24220">
    <property type="entry name" value="IMPORT ATP-BINDING PROTEIN"/>
    <property type="match status" value="1"/>
</dbReference>
<dbReference type="CDD" id="cd03255">
    <property type="entry name" value="ABC_MJ0796_LolCDE_FtsE"/>
    <property type="match status" value="1"/>
</dbReference>
<keyword evidence="2" id="KW-1003">Cell membrane</keyword>
<dbReference type="SMART" id="SM00382">
    <property type="entry name" value="AAA"/>
    <property type="match status" value="1"/>
</dbReference>
<keyword evidence="6" id="KW-0046">Antibiotic resistance</keyword>
<keyword evidence="4 9" id="KW-0067">ATP-binding</keyword>
<accession>A0A1I4PEL7</accession>
<evidence type="ECO:0000313" key="9">
    <source>
        <dbReference type="EMBL" id="SFM26188.1"/>
    </source>
</evidence>
<dbReference type="Proteomes" id="UP000199470">
    <property type="component" value="Unassembled WGS sequence"/>
</dbReference>
<dbReference type="InterPro" id="IPR015854">
    <property type="entry name" value="ABC_transpr_LolD-like"/>
</dbReference>
<dbReference type="GO" id="GO:0098796">
    <property type="term" value="C:membrane protein complex"/>
    <property type="evidence" value="ECO:0007669"/>
    <property type="project" value="UniProtKB-ARBA"/>
</dbReference>
<dbReference type="STRING" id="758825.SAMN02982985_03370"/>
<keyword evidence="5" id="KW-0812">Transmembrane</keyword>